<evidence type="ECO:0000313" key="2">
    <source>
        <dbReference type="EMBL" id="MBC2690274.1"/>
    </source>
</evidence>
<gene>
    <name evidence="2" type="ORF">H7995_10760</name>
</gene>
<keyword evidence="1" id="KW-0812">Transmembrane</keyword>
<dbReference type="AlphaFoldDB" id="A0A7X1GD52"/>
<feature type="transmembrane region" description="Helical" evidence="1">
    <location>
        <begin position="91"/>
        <end position="110"/>
    </location>
</feature>
<evidence type="ECO:0000313" key="3">
    <source>
        <dbReference type="Proteomes" id="UP000526003"/>
    </source>
</evidence>
<dbReference type="RefSeq" id="WP_166591866.1">
    <property type="nucleotide sequence ID" value="NZ_CP090311.1"/>
</dbReference>
<dbReference type="EMBL" id="JACMYG010000008">
    <property type="protein sequence ID" value="MBC2690274.1"/>
    <property type="molecule type" value="Genomic_DNA"/>
</dbReference>
<name>A0A7X1GD52_9PSED</name>
<sequence length="169" mass="17671">MSHPGNTTARTGQSKLMFTLFTAVAAATAALAAGSSLLLSLPVWAMFVGWVAFFSRGLTLRDGLVNLGCVLMGIVFGMGAALSIGALSPTFGLFALPIVVFVVAMVVVSLRATRTMNNVVAYFLGLIAYFAAHLEPSLESFFELGGAAGLGSFAGWLSHAVQRRLPRNA</sequence>
<dbReference type="Pfam" id="PF06496">
    <property type="entry name" value="DUF1097"/>
    <property type="match status" value="1"/>
</dbReference>
<dbReference type="Proteomes" id="UP000526003">
    <property type="component" value="Unassembled WGS sequence"/>
</dbReference>
<comment type="caution">
    <text evidence="2">The sequence shown here is derived from an EMBL/GenBank/DDBJ whole genome shotgun (WGS) entry which is preliminary data.</text>
</comment>
<keyword evidence="1" id="KW-1133">Transmembrane helix</keyword>
<feature type="transmembrane region" description="Helical" evidence="1">
    <location>
        <begin position="65"/>
        <end position="85"/>
    </location>
</feature>
<accession>A0A7X1GD52</accession>
<organism evidence="2 3">
    <name type="scientific">Pseudomonas kielensis</name>
    <dbReference type="NCBI Taxonomy" id="2762577"/>
    <lineage>
        <taxon>Bacteria</taxon>
        <taxon>Pseudomonadati</taxon>
        <taxon>Pseudomonadota</taxon>
        <taxon>Gammaproteobacteria</taxon>
        <taxon>Pseudomonadales</taxon>
        <taxon>Pseudomonadaceae</taxon>
        <taxon>Pseudomonas</taxon>
    </lineage>
</organism>
<dbReference type="InterPro" id="IPR009476">
    <property type="entry name" value="DUF1097"/>
</dbReference>
<keyword evidence="1" id="KW-0472">Membrane</keyword>
<feature type="transmembrane region" description="Helical" evidence="1">
    <location>
        <begin position="117"/>
        <end position="134"/>
    </location>
</feature>
<proteinExistence type="predicted"/>
<protein>
    <submittedName>
        <fullName evidence="2">DUF1097 domain-containing protein</fullName>
    </submittedName>
</protein>
<keyword evidence="3" id="KW-1185">Reference proteome</keyword>
<evidence type="ECO:0000256" key="1">
    <source>
        <dbReference type="SAM" id="Phobius"/>
    </source>
</evidence>
<feature type="transmembrane region" description="Helical" evidence="1">
    <location>
        <begin position="140"/>
        <end position="161"/>
    </location>
</feature>
<reference evidence="2 3" key="1">
    <citation type="submission" date="2020-08" db="EMBL/GenBank/DDBJ databases">
        <title>Pseudomonas sp. nov.</title>
        <authorList>
            <person name="Gieschler S."/>
            <person name="Fiedler G."/>
            <person name="Brinks E."/>
            <person name="Boehnlein C."/>
            <person name="Franz C.M.A.P."/>
            <person name="Kabisch J."/>
        </authorList>
    </citation>
    <scope>NUCLEOTIDE SEQUENCE [LARGE SCALE GENOMIC DNA]</scope>
    <source>
        <strain evidence="2 3">MBT-1</strain>
    </source>
</reference>